<dbReference type="Proteomes" id="UP000734511">
    <property type="component" value="Unassembled WGS sequence"/>
</dbReference>
<keyword evidence="2" id="KW-1185">Reference proteome</keyword>
<dbReference type="RefSeq" id="WP_167987223.1">
    <property type="nucleotide sequence ID" value="NZ_JAATEJ010000050.1"/>
</dbReference>
<dbReference type="EMBL" id="JAATEJ010000050">
    <property type="protein sequence ID" value="NJP48399.1"/>
    <property type="molecule type" value="Genomic_DNA"/>
</dbReference>
<evidence type="ECO:0000313" key="1">
    <source>
        <dbReference type="EMBL" id="NJP48399.1"/>
    </source>
</evidence>
<accession>A0ABX1A1E2</accession>
<proteinExistence type="predicted"/>
<comment type="caution">
    <text evidence="1">The sequence shown here is derived from an EMBL/GenBank/DDBJ whole genome shotgun (WGS) entry which is preliminary data.</text>
</comment>
<organism evidence="1 2">
    <name type="scientific">Actinacidiphila epipremni</name>
    <dbReference type="NCBI Taxonomy" id="2053013"/>
    <lineage>
        <taxon>Bacteria</taxon>
        <taxon>Bacillati</taxon>
        <taxon>Actinomycetota</taxon>
        <taxon>Actinomycetes</taxon>
        <taxon>Kitasatosporales</taxon>
        <taxon>Streptomycetaceae</taxon>
        <taxon>Actinacidiphila</taxon>
    </lineage>
</organism>
<gene>
    <name evidence="1" type="ORF">HCN08_34130</name>
</gene>
<name>A0ABX1A1E2_9ACTN</name>
<sequence>MTTAHAKAASRPITGALRLVEPRTARPTAVDLGGYVERMTAHCPYLAPSVRLGQTGWTVYRVEGDADTAEADLFAAGVRAAEWVRAGAREPYGSLRCENVVILGEVAGATHEDLMAWPHWVLKHLYGPVGVMVGKFRAGEEETSRAGGRVPAAPVSFLPVRAAVRRRDPAFLGATPDLAAALATGEDDGRDVFDNVPRGWKEIRTWATQLLPPLKPSNG</sequence>
<evidence type="ECO:0000313" key="2">
    <source>
        <dbReference type="Proteomes" id="UP000734511"/>
    </source>
</evidence>
<protein>
    <submittedName>
        <fullName evidence="1">Uncharacterized protein</fullName>
    </submittedName>
</protein>
<reference evidence="1 2" key="1">
    <citation type="submission" date="2020-03" db="EMBL/GenBank/DDBJ databases">
        <title>WGS of actinomycetes isolated from Thailand.</title>
        <authorList>
            <person name="Thawai C."/>
        </authorList>
    </citation>
    <scope>NUCLEOTIDE SEQUENCE [LARGE SCALE GENOMIC DNA]</scope>
    <source>
        <strain evidence="1 2">PRB2-1</strain>
    </source>
</reference>